<evidence type="ECO:0000256" key="1">
    <source>
        <dbReference type="SAM" id="MobiDB-lite"/>
    </source>
</evidence>
<name>A0A975QM51_9ACTN</name>
<evidence type="ECO:0000313" key="3">
    <source>
        <dbReference type="Proteomes" id="UP000682416"/>
    </source>
</evidence>
<protein>
    <submittedName>
        <fullName evidence="2">Uncharacterized protein</fullName>
    </submittedName>
</protein>
<evidence type="ECO:0000313" key="2">
    <source>
        <dbReference type="EMBL" id="QVJ03067.1"/>
    </source>
</evidence>
<sequence>MRINVRTNTGDVLTRLKAIDHQLDRLDRRRIRIDVTPDLDKFGARLESRLSRVSQVAGAKAGKDAGDEFARRFDARLNRLAPKLHRLAQLRIESDAGKARADMVALDKLADRLDGRIVRMRVRTTGVQGLTGGPVGSGRPATQRPSAGKAPSAGAIDSLFQDRLNKALSSLPDFSPDADGARGRLGMLRGELADLSSRRIGVDMDSGTAMGLVREMQRELVVLSRSRDIDVRVNAGRARAELAALQAQANVLGATSPTINVGVRKPHNLKEFSDVSPAMTTAIAALIPRLCRSLVLLWVVLRGSFRALAPG</sequence>
<proteinExistence type="predicted"/>
<gene>
    <name evidence="2" type="ORF">KGD82_13615</name>
</gene>
<accession>A0A975QM51</accession>
<dbReference type="Proteomes" id="UP000682416">
    <property type="component" value="Chromosome"/>
</dbReference>
<keyword evidence="3" id="KW-1185">Reference proteome</keyword>
<dbReference type="AlphaFoldDB" id="A0A975QM51"/>
<dbReference type="EMBL" id="CP074402">
    <property type="protein sequence ID" value="QVJ03067.1"/>
    <property type="molecule type" value="Genomic_DNA"/>
</dbReference>
<dbReference type="KEGG" id="nec:KGD82_13615"/>
<reference evidence="2" key="1">
    <citation type="submission" date="2021-05" db="EMBL/GenBank/DDBJ databases">
        <authorList>
            <person name="Kaiqin L."/>
            <person name="Jian G."/>
        </authorList>
    </citation>
    <scope>NUCLEOTIDE SEQUENCE</scope>
    <source>
        <strain evidence="2">HDS5</strain>
    </source>
</reference>
<feature type="region of interest" description="Disordered" evidence="1">
    <location>
        <begin position="128"/>
        <end position="153"/>
    </location>
</feature>
<organism evidence="2 3">
    <name type="scientific">Nocardiopsis eucommiae</name>
    <dbReference type="NCBI Taxonomy" id="2831970"/>
    <lineage>
        <taxon>Bacteria</taxon>
        <taxon>Bacillati</taxon>
        <taxon>Actinomycetota</taxon>
        <taxon>Actinomycetes</taxon>
        <taxon>Streptosporangiales</taxon>
        <taxon>Nocardiopsidaceae</taxon>
        <taxon>Nocardiopsis</taxon>
    </lineage>
</organism>